<dbReference type="HOGENOM" id="CLU_155349_3_0_1"/>
<name>K5WLG8_PHACS</name>
<dbReference type="InParanoid" id="K5WLG8"/>
<dbReference type="RefSeq" id="XP_007400292.1">
    <property type="nucleotide sequence ID" value="XM_007400230.1"/>
</dbReference>
<dbReference type="Proteomes" id="UP000008370">
    <property type="component" value="Unassembled WGS sequence"/>
</dbReference>
<proteinExistence type="predicted"/>
<dbReference type="KEGG" id="pco:PHACADRAFT_263130"/>
<accession>K5WLG8</accession>
<protein>
    <submittedName>
        <fullName evidence="1">Uncharacterized protein</fullName>
    </submittedName>
</protein>
<dbReference type="AlphaFoldDB" id="K5WLG8"/>
<organism evidence="1 2">
    <name type="scientific">Phanerochaete carnosa (strain HHB-10118-sp)</name>
    <name type="common">White-rot fungus</name>
    <name type="synonym">Peniophora carnosa</name>
    <dbReference type="NCBI Taxonomy" id="650164"/>
    <lineage>
        <taxon>Eukaryota</taxon>
        <taxon>Fungi</taxon>
        <taxon>Dikarya</taxon>
        <taxon>Basidiomycota</taxon>
        <taxon>Agaricomycotina</taxon>
        <taxon>Agaricomycetes</taxon>
        <taxon>Polyporales</taxon>
        <taxon>Phanerochaetaceae</taxon>
        <taxon>Phanerochaete</taxon>
    </lineage>
</organism>
<evidence type="ECO:0000313" key="2">
    <source>
        <dbReference type="Proteomes" id="UP000008370"/>
    </source>
</evidence>
<dbReference type="EMBL" id="JH930477">
    <property type="protein sequence ID" value="EKM51137.1"/>
    <property type="molecule type" value="Genomic_DNA"/>
</dbReference>
<sequence length="118" mass="12262">MSSTAGGEIHTTGAASLEGNFTTDDGTPYCIAITTSETIDSFKVVKATLSYTKETDMTGHVTVNGSVGEYVKLTCTREGTTNTVITGKVTGTGVDPPDTIVGNGKWSLRAEAEVSGHR</sequence>
<keyword evidence="2" id="KW-1185">Reference proteome</keyword>
<reference evidence="1 2" key="1">
    <citation type="journal article" date="2012" name="BMC Genomics">
        <title>Comparative genomics of the white-rot fungi, Phanerochaete carnosa and P. chrysosporium, to elucidate the genetic basis of the distinct wood types they colonize.</title>
        <authorList>
            <person name="Suzuki H."/>
            <person name="MacDonald J."/>
            <person name="Syed K."/>
            <person name="Salamov A."/>
            <person name="Hori C."/>
            <person name="Aerts A."/>
            <person name="Henrissat B."/>
            <person name="Wiebenga A."/>
            <person name="vanKuyk P.A."/>
            <person name="Barry K."/>
            <person name="Lindquist E."/>
            <person name="LaButti K."/>
            <person name="Lapidus A."/>
            <person name="Lucas S."/>
            <person name="Coutinho P."/>
            <person name="Gong Y."/>
            <person name="Samejima M."/>
            <person name="Mahadevan R."/>
            <person name="Abou-Zaid M."/>
            <person name="de Vries R.P."/>
            <person name="Igarashi K."/>
            <person name="Yadav J.S."/>
            <person name="Grigoriev I.V."/>
            <person name="Master E.R."/>
        </authorList>
    </citation>
    <scope>NUCLEOTIDE SEQUENCE [LARGE SCALE GENOMIC DNA]</scope>
    <source>
        <strain evidence="1 2">HHB-10118-sp</strain>
    </source>
</reference>
<gene>
    <name evidence="1" type="ORF">PHACADRAFT_263130</name>
</gene>
<evidence type="ECO:0000313" key="1">
    <source>
        <dbReference type="EMBL" id="EKM51137.1"/>
    </source>
</evidence>
<dbReference type="GeneID" id="18918469"/>